<keyword evidence="1" id="KW-0472">Membrane</keyword>
<accession>A0A1Y4LEY0</accession>
<proteinExistence type="predicted"/>
<feature type="transmembrane region" description="Helical" evidence="1">
    <location>
        <begin position="43"/>
        <end position="65"/>
    </location>
</feature>
<keyword evidence="1" id="KW-0812">Transmembrane</keyword>
<dbReference type="InterPro" id="IPR012652">
    <property type="entry name" value="ThiW"/>
</dbReference>
<keyword evidence="1" id="KW-1133">Transmembrane helix</keyword>
<dbReference type="Pfam" id="PF09512">
    <property type="entry name" value="ThiW"/>
    <property type="match status" value="1"/>
</dbReference>
<dbReference type="AlphaFoldDB" id="A0A1Y4LEY0"/>
<dbReference type="EMBL" id="NFKK01000008">
    <property type="protein sequence ID" value="OUP52652.1"/>
    <property type="molecule type" value="Genomic_DNA"/>
</dbReference>
<dbReference type="PIRSF" id="PIRSF024534">
    <property type="entry name" value="ThiW"/>
    <property type="match status" value="1"/>
</dbReference>
<feature type="transmembrane region" description="Helical" evidence="1">
    <location>
        <begin position="97"/>
        <end position="123"/>
    </location>
</feature>
<dbReference type="RefSeq" id="WP_087372797.1">
    <property type="nucleotide sequence ID" value="NZ_NFKK01000008.1"/>
</dbReference>
<organism evidence="2 3">
    <name type="scientific">Butyricicoccus pullicaecorum</name>
    <dbReference type="NCBI Taxonomy" id="501571"/>
    <lineage>
        <taxon>Bacteria</taxon>
        <taxon>Bacillati</taxon>
        <taxon>Bacillota</taxon>
        <taxon>Clostridia</taxon>
        <taxon>Eubacteriales</taxon>
        <taxon>Butyricicoccaceae</taxon>
        <taxon>Butyricicoccus</taxon>
    </lineage>
</organism>
<reference evidence="3" key="1">
    <citation type="submission" date="2017-04" db="EMBL/GenBank/DDBJ databases">
        <title>Function of individual gut microbiota members based on whole genome sequencing of pure cultures obtained from chicken caecum.</title>
        <authorList>
            <person name="Medvecky M."/>
            <person name="Cejkova D."/>
            <person name="Polansky O."/>
            <person name="Karasova D."/>
            <person name="Kubasova T."/>
            <person name="Cizek A."/>
            <person name="Rychlik I."/>
        </authorList>
    </citation>
    <scope>NUCLEOTIDE SEQUENCE [LARGE SCALE GENOMIC DNA]</scope>
    <source>
        <strain evidence="3">An180</strain>
    </source>
</reference>
<dbReference type="Proteomes" id="UP000195897">
    <property type="component" value="Unassembled WGS sequence"/>
</dbReference>
<sequence length="169" mass="17448">MKSSNSTRKLALAGLLTAIAVVGGMFSIPIGAAKCSPVQHMVNVLAAVLLGPWYAVGSAFVTSLIRNLIGTGSLLAFPGSMVGALLAGLLYQRIQRLPAAFVGEVFGTGILGAMLSYPIAVLLMGKTSALFAFVPSFLLNTVAGSIVAVLVICALERTSVLKTLRVSLR</sequence>
<gene>
    <name evidence="2" type="ORF">B5F17_08070</name>
</gene>
<comment type="caution">
    <text evidence="2">The sequence shown here is derived from an EMBL/GenBank/DDBJ whole genome shotgun (WGS) entry which is preliminary data.</text>
</comment>
<feature type="transmembrane region" description="Helical" evidence="1">
    <location>
        <begin position="130"/>
        <end position="152"/>
    </location>
</feature>
<dbReference type="NCBIfam" id="TIGR02359">
    <property type="entry name" value="thiW"/>
    <property type="match status" value="1"/>
</dbReference>
<name>A0A1Y4LEY0_9FIRM</name>
<protein>
    <submittedName>
        <fullName evidence="2">Energy coupling factor transporter S component ThiW</fullName>
    </submittedName>
</protein>
<evidence type="ECO:0000313" key="2">
    <source>
        <dbReference type="EMBL" id="OUP52652.1"/>
    </source>
</evidence>
<feature type="transmembrane region" description="Helical" evidence="1">
    <location>
        <begin position="72"/>
        <end position="91"/>
    </location>
</feature>
<evidence type="ECO:0000313" key="3">
    <source>
        <dbReference type="Proteomes" id="UP000195897"/>
    </source>
</evidence>
<dbReference type="Gene3D" id="1.10.1760.20">
    <property type="match status" value="1"/>
</dbReference>
<evidence type="ECO:0000256" key="1">
    <source>
        <dbReference type="SAM" id="Phobius"/>
    </source>
</evidence>